<reference evidence="2" key="1">
    <citation type="submission" date="2022-07" db="EMBL/GenBank/DDBJ databases">
        <title>Fungi with potential for degradation of polypropylene.</title>
        <authorList>
            <person name="Gostincar C."/>
        </authorList>
    </citation>
    <scope>NUCLEOTIDE SEQUENCE</scope>
    <source>
        <strain evidence="2">EXF-13308</strain>
    </source>
</reference>
<dbReference type="InterPro" id="IPR006076">
    <property type="entry name" value="FAD-dep_OxRdtase"/>
</dbReference>
<comment type="caution">
    <text evidence="2">The sequence shown here is derived from an EMBL/GenBank/DDBJ whole genome shotgun (WGS) entry which is preliminary data.</text>
</comment>
<evidence type="ECO:0000313" key="2">
    <source>
        <dbReference type="EMBL" id="KAJ9130957.1"/>
    </source>
</evidence>
<proteinExistence type="predicted"/>
<evidence type="ECO:0000259" key="1">
    <source>
        <dbReference type="Pfam" id="PF01266"/>
    </source>
</evidence>
<name>A0AA38VB54_9PEZI</name>
<evidence type="ECO:0000313" key="3">
    <source>
        <dbReference type="Proteomes" id="UP001174694"/>
    </source>
</evidence>
<dbReference type="Pfam" id="PF01266">
    <property type="entry name" value="DAO"/>
    <property type="match status" value="1"/>
</dbReference>
<protein>
    <submittedName>
        <fullName evidence="2">FAD dependent oxidoreductase superfamily protein</fullName>
    </submittedName>
</protein>
<sequence>MALTTIFGERTGPFPVLNSTLSFWRTRPHDLEHHRTTDDLPSQCDILIIGAGFSGASVAYHLLDSNPSPPSMVILEARSACSGATGRNGGHVKPDVYYRVPQYTRMFGKQAARDIAMFEAKQVYAVKQLVEKENIDCDFNLTRAYDVIIDARLAERCKKEFDQLVAEGFPTVKDVCYLPGPAAEALSGVKGAKCAFSFTAGSLWPYKLVTHLLSMAVQRGVNLQTNTPVLMVSEAQDADGNWVVSTPRGQLKARKIVFAANGYTAGILPQYQEKIIPVRGICSRVTVPEGKIAPSLPYSYSIRHSVKGADYQISRPDGSIIVGGGRPFYLHKGDEWYNVYDDSKLIEPAVQYFDGLMQRTYHGWENSGAKVDRIWTGIMGYTNDLMPHVGAVPSKDGQYISVGFNGHGMPSILLASKAVARMLREGCSFEETGVPAPFKTTPARLSNPSNLVLDLLRQQEV</sequence>
<gene>
    <name evidence="2" type="ORF">NKR23_g11945</name>
</gene>
<dbReference type="PANTHER" id="PTHR13847">
    <property type="entry name" value="SARCOSINE DEHYDROGENASE-RELATED"/>
    <property type="match status" value="1"/>
</dbReference>
<dbReference type="PANTHER" id="PTHR13847:SF279">
    <property type="entry name" value="FAD DEPENDENT OXIDOREDUCTASE DOMAIN-CONTAINING PROTEIN-RELATED"/>
    <property type="match status" value="1"/>
</dbReference>
<dbReference type="Gene3D" id="3.50.50.60">
    <property type="entry name" value="FAD/NAD(P)-binding domain"/>
    <property type="match status" value="1"/>
</dbReference>
<dbReference type="InterPro" id="IPR036188">
    <property type="entry name" value="FAD/NAD-bd_sf"/>
</dbReference>
<accession>A0AA38VB54</accession>
<feature type="domain" description="FAD dependent oxidoreductase" evidence="1">
    <location>
        <begin position="45"/>
        <end position="422"/>
    </location>
</feature>
<organism evidence="2 3">
    <name type="scientific">Pleurostoma richardsiae</name>
    <dbReference type="NCBI Taxonomy" id="41990"/>
    <lineage>
        <taxon>Eukaryota</taxon>
        <taxon>Fungi</taxon>
        <taxon>Dikarya</taxon>
        <taxon>Ascomycota</taxon>
        <taxon>Pezizomycotina</taxon>
        <taxon>Sordariomycetes</taxon>
        <taxon>Sordariomycetidae</taxon>
        <taxon>Calosphaeriales</taxon>
        <taxon>Pleurostomataceae</taxon>
        <taxon>Pleurostoma</taxon>
    </lineage>
</organism>
<dbReference type="Proteomes" id="UP001174694">
    <property type="component" value="Unassembled WGS sequence"/>
</dbReference>
<dbReference type="SUPFAM" id="SSF51905">
    <property type="entry name" value="FAD/NAD(P)-binding domain"/>
    <property type="match status" value="1"/>
</dbReference>
<dbReference type="AlphaFoldDB" id="A0AA38VB54"/>
<dbReference type="EMBL" id="JANBVO010000075">
    <property type="protein sequence ID" value="KAJ9130957.1"/>
    <property type="molecule type" value="Genomic_DNA"/>
</dbReference>
<dbReference type="GO" id="GO:0005737">
    <property type="term" value="C:cytoplasm"/>
    <property type="evidence" value="ECO:0007669"/>
    <property type="project" value="TreeGrafter"/>
</dbReference>
<dbReference type="Gene3D" id="3.30.9.10">
    <property type="entry name" value="D-Amino Acid Oxidase, subunit A, domain 2"/>
    <property type="match status" value="1"/>
</dbReference>
<keyword evidence="3" id="KW-1185">Reference proteome</keyword>